<gene>
    <name evidence="4" type="ORF">C7Y72_02155</name>
</gene>
<dbReference type="Proteomes" id="UP000240739">
    <property type="component" value="Unassembled WGS sequence"/>
</dbReference>
<dbReference type="InterPro" id="IPR050109">
    <property type="entry name" value="HTH-type_TetR-like_transc_reg"/>
</dbReference>
<keyword evidence="5" id="KW-1185">Reference proteome</keyword>
<dbReference type="InterPro" id="IPR001647">
    <property type="entry name" value="HTH_TetR"/>
</dbReference>
<name>A0A2T4UH23_9ACTN</name>
<dbReference type="Gene3D" id="1.10.357.10">
    <property type="entry name" value="Tetracycline Repressor, domain 2"/>
    <property type="match status" value="1"/>
</dbReference>
<dbReference type="EMBL" id="PYYB01000001">
    <property type="protein sequence ID" value="PTL58542.1"/>
    <property type="molecule type" value="Genomic_DNA"/>
</dbReference>
<evidence type="ECO:0000256" key="2">
    <source>
        <dbReference type="PROSITE-ProRule" id="PRU00335"/>
    </source>
</evidence>
<dbReference type="OrthoDB" id="6929199at2"/>
<feature type="DNA-binding region" description="H-T-H motif" evidence="2">
    <location>
        <begin position="36"/>
        <end position="55"/>
    </location>
</feature>
<protein>
    <submittedName>
        <fullName evidence="4">TetR family transcriptional regulator</fullName>
    </submittedName>
</protein>
<dbReference type="PANTHER" id="PTHR30055:SF226">
    <property type="entry name" value="HTH-TYPE TRANSCRIPTIONAL REGULATOR PKSA"/>
    <property type="match status" value="1"/>
</dbReference>
<sequence>MPSPRPAHRASTLERRDALLAAALEVVAERGVGATTHRLVAARAGVPLSTTSYFFGSIDELLLEALRTFAARSITRLEAATAAMVEHDLAPDAAIDAFVALLLAVPETELVAQFEAYVEASRRPELRADLIAVLDAFQAPVRAALAAAGVARADEAARAFVALVDGFALHRVVRGAGPQGDAQALREALRLLLAAYAAAPTD</sequence>
<proteinExistence type="predicted"/>
<dbReference type="Pfam" id="PF00440">
    <property type="entry name" value="TetR_N"/>
    <property type="match status" value="1"/>
</dbReference>
<evidence type="ECO:0000259" key="3">
    <source>
        <dbReference type="PROSITE" id="PS50977"/>
    </source>
</evidence>
<feature type="domain" description="HTH tetR-type" evidence="3">
    <location>
        <begin position="13"/>
        <end position="73"/>
    </location>
</feature>
<evidence type="ECO:0000256" key="1">
    <source>
        <dbReference type="ARBA" id="ARBA00023125"/>
    </source>
</evidence>
<dbReference type="RefSeq" id="WP_107566980.1">
    <property type="nucleotide sequence ID" value="NZ_PYYB01000001.1"/>
</dbReference>
<accession>A0A2T4UH23</accession>
<dbReference type="SUPFAM" id="SSF46689">
    <property type="entry name" value="Homeodomain-like"/>
    <property type="match status" value="1"/>
</dbReference>
<dbReference type="PRINTS" id="PR00455">
    <property type="entry name" value="HTHTETR"/>
</dbReference>
<dbReference type="InterPro" id="IPR036271">
    <property type="entry name" value="Tet_transcr_reg_TetR-rel_C_sf"/>
</dbReference>
<evidence type="ECO:0000313" key="5">
    <source>
        <dbReference type="Proteomes" id="UP000240739"/>
    </source>
</evidence>
<dbReference type="AlphaFoldDB" id="A0A2T4UH23"/>
<organism evidence="4 5">
    <name type="scientific">Paraconexibacter algicola</name>
    <dbReference type="NCBI Taxonomy" id="2133960"/>
    <lineage>
        <taxon>Bacteria</taxon>
        <taxon>Bacillati</taxon>
        <taxon>Actinomycetota</taxon>
        <taxon>Thermoleophilia</taxon>
        <taxon>Solirubrobacterales</taxon>
        <taxon>Paraconexibacteraceae</taxon>
        <taxon>Paraconexibacter</taxon>
    </lineage>
</organism>
<dbReference type="InterPro" id="IPR041583">
    <property type="entry name" value="TetR_C_31"/>
</dbReference>
<dbReference type="GO" id="GO:0003700">
    <property type="term" value="F:DNA-binding transcription factor activity"/>
    <property type="evidence" value="ECO:0007669"/>
    <property type="project" value="TreeGrafter"/>
</dbReference>
<dbReference type="GO" id="GO:0000976">
    <property type="term" value="F:transcription cis-regulatory region binding"/>
    <property type="evidence" value="ECO:0007669"/>
    <property type="project" value="TreeGrafter"/>
</dbReference>
<dbReference type="SUPFAM" id="SSF48498">
    <property type="entry name" value="Tetracyclin repressor-like, C-terminal domain"/>
    <property type="match status" value="1"/>
</dbReference>
<evidence type="ECO:0000313" key="4">
    <source>
        <dbReference type="EMBL" id="PTL58542.1"/>
    </source>
</evidence>
<comment type="caution">
    <text evidence="4">The sequence shown here is derived from an EMBL/GenBank/DDBJ whole genome shotgun (WGS) entry which is preliminary data.</text>
</comment>
<dbReference type="PROSITE" id="PS50977">
    <property type="entry name" value="HTH_TETR_2"/>
    <property type="match status" value="1"/>
</dbReference>
<dbReference type="Pfam" id="PF17940">
    <property type="entry name" value="TetR_C_31"/>
    <property type="match status" value="1"/>
</dbReference>
<keyword evidence="1 2" id="KW-0238">DNA-binding</keyword>
<dbReference type="InterPro" id="IPR009057">
    <property type="entry name" value="Homeodomain-like_sf"/>
</dbReference>
<dbReference type="PANTHER" id="PTHR30055">
    <property type="entry name" value="HTH-TYPE TRANSCRIPTIONAL REGULATOR RUTR"/>
    <property type="match status" value="1"/>
</dbReference>
<reference evidence="4 5" key="1">
    <citation type="submission" date="2018-03" db="EMBL/GenBank/DDBJ databases">
        <title>Aquarubrobacter algicola gen. nov., sp. nov., a novel actinobacterium isolated from shallow eutrophic lake during the end of cyanobacterial harmful algal blooms.</title>
        <authorList>
            <person name="Chun S.J."/>
        </authorList>
    </citation>
    <scope>NUCLEOTIDE SEQUENCE [LARGE SCALE GENOMIC DNA]</scope>
    <source>
        <strain evidence="4 5">Seoho-28</strain>
    </source>
</reference>